<dbReference type="Pfam" id="PF25036">
    <property type="entry name" value="VPS13_VAB"/>
    <property type="match status" value="1"/>
</dbReference>
<keyword evidence="4" id="KW-1185">Reference proteome</keyword>
<dbReference type="PANTHER" id="PTHR16166">
    <property type="entry name" value="VACUOLAR PROTEIN SORTING-ASSOCIATED PROTEIN VPS13"/>
    <property type="match status" value="1"/>
</dbReference>
<dbReference type="OrthoDB" id="39482at2759"/>
<organism evidence="3 4">
    <name type="scientific">Triparma retinervis</name>
    <dbReference type="NCBI Taxonomy" id="2557542"/>
    <lineage>
        <taxon>Eukaryota</taxon>
        <taxon>Sar</taxon>
        <taxon>Stramenopiles</taxon>
        <taxon>Ochrophyta</taxon>
        <taxon>Bolidophyceae</taxon>
        <taxon>Parmales</taxon>
        <taxon>Triparmaceae</taxon>
        <taxon>Triparma</taxon>
    </lineage>
</organism>
<protein>
    <recommendedName>
        <fullName evidence="2">Vacuolar protein sorting-associated protein 13 VPS13 adaptor binding domain-containing protein</fullName>
    </recommendedName>
</protein>
<evidence type="ECO:0000256" key="1">
    <source>
        <dbReference type="ARBA" id="ARBA00006545"/>
    </source>
</evidence>
<comment type="similarity">
    <text evidence="1">Belongs to the VPS13 family.</text>
</comment>
<gene>
    <name evidence="3" type="ORF">TrRE_jg659</name>
</gene>
<comment type="caution">
    <text evidence="3">The sequence shown here is derived from an EMBL/GenBank/DDBJ whole genome shotgun (WGS) entry which is preliminary data.</text>
</comment>
<dbReference type="Proteomes" id="UP001165082">
    <property type="component" value="Unassembled WGS sequence"/>
</dbReference>
<dbReference type="EMBL" id="BRXZ01003612">
    <property type="protein sequence ID" value="GMH58425.1"/>
    <property type="molecule type" value="Genomic_DNA"/>
</dbReference>
<evidence type="ECO:0000259" key="2">
    <source>
        <dbReference type="Pfam" id="PF25036"/>
    </source>
</evidence>
<feature type="domain" description="Vacuolar protein sorting-associated protein 13 VPS13 adaptor binding" evidence="2">
    <location>
        <begin position="506"/>
        <end position="585"/>
    </location>
</feature>
<sequence length="1400" mass="151935">MDKVGVVVRDLHGFKVAWRVEVEQNRRVMTVSSAVRIVGALEGDFILQVGIMRDGRCDIVGETSKGVGVELPLSKARSDCVDVRVRLKEIGEDGEGDWSTSSLLERNGDNDSLQSVMMMGSKSGKVVCRTWDGRAMHVCCIADDGVVEHGFLTVHLYASLSVENLLPKGLSFELADGLPAVDEDSVQQLMSCGMETKGFVDCLGCDVNSCMPTVRFMVAGLRWSEWVDLPSAHRIGRDGKRKKGKKDDEKTWLGATVELVSQARDANGTPFNVGIRVGRKNVGGIFVDALNVVLYVDCWIENWTGLDLTIGAPAEQIFREGDSMVANQSVGGSAMEAAAVLSDLVSVFDVGDKGRRLDEAEEGNFWVLPLQNGEEVWEEVFEYCEVGIDGQVKFSWWGGENSRFKRNHRKALACPEGWRDKQRGRGVGGVVDSISTNREDDSFLVSMKLKDTLWSNPISISPTNMKSNVLSIFESRYMSLPGRPGGALGVHDLCYWSTRNGIGGVSVVIDSRFVVKNASKVVNLELKQAGTDAVIALGRGKSAKWSWADRRLERKICVRIAGDKAWKWSGGFKIDSVGTTPIRVEGAEGLGEGKDEERVIKTLLAHSSVRRGTAHTGAILTLREESRESAFITFENTSPWPLFVKQESAAAEDNKGGGEIFYRGLNQFGWERPALAAGEEDMILRLGLSPLDGDGADARFLTVRVGDSVRLSPHKIREVIKRGSESNALQHCRVFCFVVSDGPRRIIKVRLVRVAVSLGSEVGTLFRKNQQELGLGGGGGGWEAKWRSNLDFAVEETLSLVSGRDRGLLDIEECAKLLQRREGEGERKVNAKKDFRFFVFLNLGEMVVSFIDNVPSEVAVLVLRGTRTAVRWTKLMEEEAVLNCGVKYLQLDNHVAGCPYPVAIHPVDIDFNGDSDFVTITGVLSGGGGVGGILNVRHLDVRMMDVAVKMDIVFVVRMQMMWLKAKGYFGKRGMVGWESNEILENVRGRGWVEPVEQEGGREKRFYFDAVRVQGCSIVVSVNTPRALREEEKFLEGSLAAGINEAVRKGDVGINDRGVDVVIGGHNKTAASVLTGLFKNLVFDNLLKLEGANIALDQVVLRHHFAEGVGDLGGLLVPFYKNSLRRNLPSLFGAMSAFGNPLGLIKGIGDGASDFFNSNVDGIKRSVEEMDPRYAVRGIYEGSTSLGKGVVGGLAQSAGSITSTIGSNLSALTLDSKFKNRRQENLGQEGPHTLLESIGSGGGKILDGVLEGFGGVVLQPMRGAEKHGAKGFGTGVVRGLTGLVFKPFVGVADGLSDVLKGVEAGVGFGGGEGGAWEEMGGGGGTRVWRPRRAVYGTTIRRYNGDDAAGSRLLMRTSMGKARFQRMFLMKETTTTGGSGGNLYILVGDVGVVFVDGEGEER</sequence>
<evidence type="ECO:0000313" key="4">
    <source>
        <dbReference type="Proteomes" id="UP001165082"/>
    </source>
</evidence>
<feature type="non-terminal residue" evidence="3">
    <location>
        <position position="1"/>
    </location>
</feature>
<dbReference type="PANTHER" id="PTHR16166:SF93">
    <property type="entry name" value="INTERMEMBRANE LIPID TRANSFER PROTEIN VPS13"/>
    <property type="match status" value="1"/>
</dbReference>
<dbReference type="InterPro" id="IPR026847">
    <property type="entry name" value="VPS13"/>
</dbReference>
<reference evidence="3" key="1">
    <citation type="submission" date="2022-07" db="EMBL/GenBank/DDBJ databases">
        <title>Genome analysis of Parmales, a sister group of diatoms, reveals the evolutionary specialization of diatoms from phago-mixotrophs to photoautotrophs.</title>
        <authorList>
            <person name="Ban H."/>
            <person name="Sato S."/>
            <person name="Yoshikawa S."/>
            <person name="Kazumasa Y."/>
            <person name="Nakamura Y."/>
            <person name="Ichinomiya M."/>
            <person name="Saitoh K."/>
            <person name="Sato N."/>
            <person name="Blanc-Mathieu R."/>
            <person name="Endo H."/>
            <person name="Kuwata A."/>
            <person name="Ogata H."/>
        </authorList>
    </citation>
    <scope>NUCLEOTIDE SEQUENCE</scope>
</reference>
<proteinExistence type="inferred from homology"/>
<name>A0A9W6ZWW1_9STRA</name>
<evidence type="ECO:0000313" key="3">
    <source>
        <dbReference type="EMBL" id="GMH58425.1"/>
    </source>
</evidence>
<dbReference type="GO" id="GO:0045053">
    <property type="term" value="P:protein retention in Golgi apparatus"/>
    <property type="evidence" value="ECO:0007669"/>
    <property type="project" value="TreeGrafter"/>
</dbReference>
<dbReference type="GO" id="GO:0006623">
    <property type="term" value="P:protein targeting to vacuole"/>
    <property type="evidence" value="ECO:0007669"/>
    <property type="project" value="TreeGrafter"/>
</dbReference>
<accession>A0A9W6ZWW1</accession>
<dbReference type="InterPro" id="IPR009543">
    <property type="entry name" value="VPS13_VAB"/>
</dbReference>